<keyword evidence="2" id="KW-1185">Reference proteome</keyword>
<name>A0ABQ3ZWJ9_9ACTN</name>
<comment type="caution">
    <text evidence="1">The sequence shown here is derived from an EMBL/GenBank/DDBJ whole genome shotgun (WGS) entry which is preliminary data.</text>
</comment>
<accession>A0ABQ3ZWJ9</accession>
<dbReference type="EMBL" id="BOMN01000087">
    <property type="protein sequence ID" value="GIE22946.1"/>
    <property type="molecule type" value="Genomic_DNA"/>
</dbReference>
<gene>
    <name evidence="1" type="ORF">Ahu01nite_060480</name>
</gene>
<organism evidence="1 2">
    <name type="scientific">Winogradskya humida</name>
    <dbReference type="NCBI Taxonomy" id="113566"/>
    <lineage>
        <taxon>Bacteria</taxon>
        <taxon>Bacillati</taxon>
        <taxon>Actinomycetota</taxon>
        <taxon>Actinomycetes</taxon>
        <taxon>Micromonosporales</taxon>
        <taxon>Micromonosporaceae</taxon>
        <taxon>Winogradskya</taxon>
    </lineage>
</organism>
<proteinExistence type="predicted"/>
<sequence>MTPETKRRREAPETPVATTTAMPAGIKDFGLKSLLKKGMAMAGQTPRAESA</sequence>
<reference evidence="1 2" key="1">
    <citation type="submission" date="2021-01" db="EMBL/GenBank/DDBJ databases">
        <title>Whole genome shotgun sequence of Actinoplanes humidus NBRC 14915.</title>
        <authorList>
            <person name="Komaki H."/>
            <person name="Tamura T."/>
        </authorList>
    </citation>
    <scope>NUCLEOTIDE SEQUENCE [LARGE SCALE GENOMIC DNA]</scope>
    <source>
        <strain evidence="1 2">NBRC 14915</strain>
    </source>
</reference>
<protein>
    <submittedName>
        <fullName evidence="1">Uncharacterized protein</fullName>
    </submittedName>
</protein>
<evidence type="ECO:0000313" key="1">
    <source>
        <dbReference type="EMBL" id="GIE22946.1"/>
    </source>
</evidence>
<dbReference type="Proteomes" id="UP000603200">
    <property type="component" value="Unassembled WGS sequence"/>
</dbReference>
<evidence type="ECO:0000313" key="2">
    <source>
        <dbReference type="Proteomes" id="UP000603200"/>
    </source>
</evidence>